<dbReference type="Proteomes" id="UP001150217">
    <property type="component" value="Unassembled WGS sequence"/>
</dbReference>
<reference evidence="1" key="1">
    <citation type="submission" date="2022-08" db="EMBL/GenBank/DDBJ databases">
        <title>A Global Phylogenomic Analysis of the Shiitake Genus Lentinula.</title>
        <authorList>
            <consortium name="DOE Joint Genome Institute"/>
            <person name="Sierra-Patev S."/>
            <person name="Min B."/>
            <person name="Naranjo-Ortiz M."/>
            <person name="Looney B."/>
            <person name="Konkel Z."/>
            <person name="Slot J.C."/>
            <person name="Sakamoto Y."/>
            <person name="Steenwyk J.L."/>
            <person name="Rokas A."/>
            <person name="Carro J."/>
            <person name="Camarero S."/>
            <person name="Ferreira P."/>
            <person name="Molpeceres G."/>
            <person name="Ruiz-Duenas F.J."/>
            <person name="Serrano A."/>
            <person name="Henrissat B."/>
            <person name="Drula E."/>
            <person name="Hughes K.W."/>
            <person name="Mata J.L."/>
            <person name="Ishikawa N.K."/>
            <person name="Vargas-Isla R."/>
            <person name="Ushijima S."/>
            <person name="Smith C.A."/>
            <person name="Ahrendt S."/>
            <person name="Andreopoulos W."/>
            <person name="He G."/>
            <person name="Labutti K."/>
            <person name="Lipzen A."/>
            <person name="Ng V."/>
            <person name="Riley R."/>
            <person name="Sandor L."/>
            <person name="Barry K."/>
            <person name="Martinez A.T."/>
            <person name="Xiao Y."/>
            <person name="Gibbons J.G."/>
            <person name="Terashima K."/>
            <person name="Grigoriev I.V."/>
            <person name="Hibbett D.S."/>
        </authorList>
    </citation>
    <scope>NUCLEOTIDE SEQUENCE</scope>
    <source>
        <strain evidence="1">RHP3577 ss4</strain>
    </source>
</reference>
<sequence>MTFHYLSFCVIPGGSGRNSWSIFVGQNITIDLTIAIFDRGTDVEHWGLALGDKFLHGKNEFVNKKLKETLTPNVQDWNLYSSSPRVTRIPLGQARFNHQSDKLNAVNDALALQMPAPYLAKGGGCMDFITLVLDQLKRKDHCGEDVVQRYREEYVANYHEVSKLVWDVDLQP</sequence>
<organism evidence="1 2">
    <name type="scientific">Lentinula lateritia</name>
    <dbReference type="NCBI Taxonomy" id="40482"/>
    <lineage>
        <taxon>Eukaryota</taxon>
        <taxon>Fungi</taxon>
        <taxon>Dikarya</taxon>
        <taxon>Basidiomycota</taxon>
        <taxon>Agaricomycotina</taxon>
        <taxon>Agaricomycetes</taxon>
        <taxon>Agaricomycetidae</taxon>
        <taxon>Agaricales</taxon>
        <taxon>Marasmiineae</taxon>
        <taxon>Omphalotaceae</taxon>
        <taxon>Lentinula</taxon>
    </lineage>
</organism>
<accession>A0ABQ8VCA9</accession>
<keyword evidence="2" id="KW-1185">Reference proteome</keyword>
<comment type="caution">
    <text evidence="1">The sequence shown here is derived from an EMBL/GenBank/DDBJ whole genome shotgun (WGS) entry which is preliminary data.</text>
</comment>
<dbReference type="EMBL" id="JANVFT010000068">
    <property type="protein sequence ID" value="KAJ4477114.1"/>
    <property type="molecule type" value="Genomic_DNA"/>
</dbReference>
<gene>
    <name evidence="1" type="ORF">C8R41DRAFT_869601</name>
</gene>
<name>A0ABQ8VCA9_9AGAR</name>
<evidence type="ECO:0000313" key="2">
    <source>
        <dbReference type="Proteomes" id="UP001150217"/>
    </source>
</evidence>
<evidence type="ECO:0000313" key="1">
    <source>
        <dbReference type="EMBL" id="KAJ4477114.1"/>
    </source>
</evidence>
<protein>
    <recommendedName>
        <fullName evidence="3">Peptidase A1 domain-containing protein</fullName>
    </recommendedName>
</protein>
<evidence type="ECO:0008006" key="3">
    <source>
        <dbReference type="Google" id="ProtNLM"/>
    </source>
</evidence>
<proteinExistence type="predicted"/>